<evidence type="ECO:0000313" key="2">
    <source>
        <dbReference type="Proteomes" id="UP001161017"/>
    </source>
</evidence>
<keyword evidence="2" id="KW-1185">Reference proteome</keyword>
<organism evidence="1 2">
    <name type="scientific">Ramalina farinacea</name>
    <dbReference type="NCBI Taxonomy" id="258253"/>
    <lineage>
        <taxon>Eukaryota</taxon>
        <taxon>Fungi</taxon>
        <taxon>Dikarya</taxon>
        <taxon>Ascomycota</taxon>
        <taxon>Pezizomycotina</taxon>
        <taxon>Lecanoromycetes</taxon>
        <taxon>OSLEUM clade</taxon>
        <taxon>Lecanoromycetidae</taxon>
        <taxon>Lecanorales</taxon>
        <taxon>Lecanorineae</taxon>
        <taxon>Ramalinaceae</taxon>
        <taxon>Ramalina</taxon>
    </lineage>
</organism>
<protein>
    <submittedName>
        <fullName evidence="1">Uncharacterized protein</fullName>
    </submittedName>
</protein>
<dbReference type="EMBL" id="JAPUFD010000015">
    <property type="protein sequence ID" value="MDI1491593.1"/>
    <property type="molecule type" value="Genomic_DNA"/>
</dbReference>
<dbReference type="Gene3D" id="2.60.120.200">
    <property type="match status" value="1"/>
</dbReference>
<comment type="caution">
    <text evidence="1">The sequence shown here is derived from an EMBL/GenBank/DDBJ whole genome shotgun (WGS) entry which is preliminary data.</text>
</comment>
<dbReference type="Pfam" id="PF14099">
    <property type="entry name" value="Polysacc_lyase"/>
    <property type="match status" value="1"/>
</dbReference>
<accession>A0AA43QS29</accession>
<gene>
    <name evidence="1" type="ORF">OHK93_002802</name>
</gene>
<reference evidence="1" key="1">
    <citation type="journal article" date="2023" name="Genome Biol. Evol.">
        <title>First Whole Genome Sequence and Flow Cytometry Genome Size Data for the Lichen-Forming Fungus Ramalina farinacea (Ascomycota).</title>
        <authorList>
            <person name="Llewellyn T."/>
            <person name="Mian S."/>
            <person name="Hill R."/>
            <person name="Leitch I.J."/>
            <person name="Gaya E."/>
        </authorList>
    </citation>
    <scope>NUCLEOTIDE SEQUENCE</scope>
    <source>
        <strain evidence="1">LIQ254RAFAR</strain>
    </source>
</reference>
<dbReference type="Proteomes" id="UP001161017">
    <property type="component" value="Unassembled WGS sequence"/>
</dbReference>
<evidence type="ECO:0000313" key="1">
    <source>
        <dbReference type="EMBL" id="MDI1491593.1"/>
    </source>
</evidence>
<proteinExistence type="predicted"/>
<dbReference type="SUPFAM" id="SSF49899">
    <property type="entry name" value="Concanavalin A-like lectins/glucanases"/>
    <property type="match status" value="1"/>
</dbReference>
<dbReference type="AlphaFoldDB" id="A0AA43QS29"/>
<dbReference type="InterPro" id="IPR013320">
    <property type="entry name" value="ConA-like_dom_sf"/>
</dbReference>
<dbReference type="InterPro" id="IPR025975">
    <property type="entry name" value="Polysacc_lyase"/>
</dbReference>
<name>A0AA43QS29_9LECA</name>
<sequence>MVEGVIFISRISVMTVAPVDLLKPRGEASSPDVGPLTPLESAIRRGPQVIGLFHEKMKMQHGEASMPIFECFPPSQASSLRDVQLETSSGNFVSSSSASTDAYIKPDTDPNGKSCLHFHREPSYSRAEVKAKGDYAAGKNYYVGYEFALGVVHEHLTIFQWKKDDKTATPLQNIPFNLIFSSESPTRLSITYQPPGQGSNPDGANKHDTIWTSASDFALSQTHHIALAFDTKPGGNNKLQLWLDGTSVFEKDGLSLWTGTTYPKFGLYRGEKGDQDGGGYGNTFDGYVYRVQISDQSLDEIGASSGLGGKAVDGQIGGNATTTMGRRAFKA</sequence>